<protein>
    <submittedName>
        <fullName evidence="2">Uncharacterized protein</fullName>
    </submittedName>
</protein>
<dbReference type="EMBL" id="JAJJMB010010329">
    <property type="protein sequence ID" value="KAI3909271.1"/>
    <property type="molecule type" value="Genomic_DNA"/>
</dbReference>
<accession>A0AAD4SL31</accession>
<dbReference type="Proteomes" id="UP001202328">
    <property type="component" value="Unassembled WGS sequence"/>
</dbReference>
<organism evidence="2 3">
    <name type="scientific">Papaver atlanticum</name>
    <dbReference type="NCBI Taxonomy" id="357466"/>
    <lineage>
        <taxon>Eukaryota</taxon>
        <taxon>Viridiplantae</taxon>
        <taxon>Streptophyta</taxon>
        <taxon>Embryophyta</taxon>
        <taxon>Tracheophyta</taxon>
        <taxon>Spermatophyta</taxon>
        <taxon>Magnoliopsida</taxon>
        <taxon>Ranunculales</taxon>
        <taxon>Papaveraceae</taxon>
        <taxon>Papaveroideae</taxon>
        <taxon>Papaver</taxon>
    </lineage>
</organism>
<feature type="non-terminal residue" evidence="2">
    <location>
        <position position="75"/>
    </location>
</feature>
<evidence type="ECO:0000313" key="2">
    <source>
        <dbReference type="EMBL" id="KAI3909271.1"/>
    </source>
</evidence>
<name>A0AAD4SL31_9MAGN</name>
<evidence type="ECO:0000256" key="1">
    <source>
        <dbReference type="SAM" id="Phobius"/>
    </source>
</evidence>
<gene>
    <name evidence="2" type="ORF">MKW98_025913</name>
</gene>
<keyword evidence="1" id="KW-0472">Membrane</keyword>
<dbReference type="AlphaFoldDB" id="A0AAD4SL31"/>
<keyword evidence="1" id="KW-0812">Transmembrane</keyword>
<keyword evidence="3" id="KW-1185">Reference proteome</keyword>
<evidence type="ECO:0000313" key="3">
    <source>
        <dbReference type="Proteomes" id="UP001202328"/>
    </source>
</evidence>
<sequence length="75" mass="8234">MVRILPMASSSLHLATFRPCLSSFRFSATTNTTTTTTTARFGVSLTAYNPSRRLALFHLGSVLLLALCCFHWPVA</sequence>
<proteinExistence type="predicted"/>
<keyword evidence="1" id="KW-1133">Transmembrane helix</keyword>
<comment type="caution">
    <text evidence="2">The sequence shown here is derived from an EMBL/GenBank/DDBJ whole genome shotgun (WGS) entry which is preliminary data.</text>
</comment>
<reference evidence="2" key="1">
    <citation type="submission" date="2022-04" db="EMBL/GenBank/DDBJ databases">
        <title>A functionally conserved STORR gene fusion in Papaver species that diverged 16.8 million years ago.</title>
        <authorList>
            <person name="Catania T."/>
        </authorList>
    </citation>
    <scope>NUCLEOTIDE SEQUENCE</scope>
    <source>
        <strain evidence="2">S-188037</strain>
    </source>
</reference>
<feature type="transmembrane region" description="Helical" evidence="1">
    <location>
        <begin position="54"/>
        <end position="74"/>
    </location>
</feature>